<sequence>MSCWATLGVEPYSDLRTIKRAYARLLKDVHPEERPAEFMALREAYERASVMSAREAARTGPREPEPGPAPAEQLEAAAASPDVHEPDPALLEALRVQREQEQEEADARQRFNLRMQALADAFIEVLDDPQRRADPAIWQALLSTPELSNLDIRLRHGANLLPAVIDLLEAPEQSLLPPGVLVLLDDSFHWTQDQNINWPVSEESMQRLCLLVGAAHRSIASAPPRTGWGWFFSSMFRPDGRLSRTEFSTGMTLLLPAAFLVAFAMAILLPQQLRDAVIIVIWLVAVYAVVIALIKRIRDSGTNIYIALVLGIAFPVMNLLYIFANSRDPVSTPGNPRARFVDPYVMAAHSLFRSGFRYGIQQRVRRFFLSMKPSLAWSLILLPVAVAGLLTLATLLGAKFF</sequence>
<feature type="compositionally biased region" description="Basic and acidic residues" evidence="2">
    <location>
        <begin position="55"/>
        <end position="65"/>
    </location>
</feature>
<evidence type="ECO:0000313" key="5">
    <source>
        <dbReference type="EMBL" id="SEF72555.1"/>
    </source>
</evidence>
<dbReference type="Gene3D" id="1.10.287.110">
    <property type="entry name" value="DnaJ domain"/>
    <property type="match status" value="1"/>
</dbReference>
<feature type="transmembrane region" description="Helical" evidence="3">
    <location>
        <begin position="276"/>
        <end position="294"/>
    </location>
</feature>
<name>A0AAQ1JNZ2_9GAMM</name>
<proteinExistence type="predicted"/>
<evidence type="ECO:0000256" key="1">
    <source>
        <dbReference type="ARBA" id="ARBA00023186"/>
    </source>
</evidence>
<dbReference type="GO" id="GO:0016020">
    <property type="term" value="C:membrane"/>
    <property type="evidence" value="ECO:0007669"/>
    <property type="project" value="InterPro"/>
</dbReference>
<keyword evidence="6" id="KW-1185">Reference proteome</keyword>
<accession>A0AAQ1JNZ2</accession>
<keyword evidence="3" id="KW-1133">Transmembrane helix</keyword>
<keyword evidence="1" id="KW-0143">Chaperone</keyword>
<reference evidence="5 6" key="1">
    <citation type="submission" date="2016-10" db="EMBL/GenBank/DDBJ databases">
        <authorList>
            <person name="Varghese N."/>
            <person name="Submissions S."/>
        </authorList>
    </citation>
    <scope>NUCLEOTIDE SEQUENCE [LARGE SCALE GENOMIC DNA]</scope>
    <source>
        <strain evidence="5 6">CECT 8317</strain>
    </source>
</reference>
<organism evidence="5 6">
    <name type="scientific">Halopseudomonas aestusnigri</name>
    <dbReference type="NCBI Taxonomy" id="857252"/>
    <lineage>
        <taxon>Bacteria</taxon>
        <taxon>Pseudomonadati</taxon>
        <taxon>Pseudomonadota</taxon>
        <taxon>Gammaproteobacteria</taxon>
        <taxon>Pseudomonadales</taxon>
        <taxon>Pseudomonadaceae</taxon>
        <taxon>Halopseudomonas</taxon>
    </lineage>
</organism>
<dbReference type="SUPFAM" id="SSF46565">
    <property type="entry name" value="Chaperone J-domain"/>
    <property type="match status" value="1"/>
</dbReference>
<evidence type="ECO:0000313" key="6">
    <source>
        <dbReference type="Proteomes" id="UP000243518"/>
    </source>
</evidence>
<dbReference type="EMBL" id="FNVE01000001">
    <property type="protein sequence ID" value="SEF72555.1"/>
    <property type="molecule type" value="Genomic_DNA"/>
</dbReference>
<dbReference type="PROSITE" id="PS50076">
    <property type="entry name" value="DNAJ_2"/>
    <property type="match status" value="1"/>
</dbReference>
<comment type="caution">
    <text evidence="5">The sequence shown here is derived from an EMBL/GenBank/DDBJ whole genome shotgun (WGS) entry which is preliminary data.</text>
</comment>
<feature type="transmembrane region" description="Helical" evidence="3">
    <location>
        <begin position="375"/>
        <end position="398"/>
    </location>
</feature>
<evidence type="ECO:0000256" key="3">
    <source>
        <dbReference type="SAM" id="Phobius"/>
    </source>
</evidence>
<evidence type="ECO:0000256" key="2">
    <source>
        <dbReference type="SAM" id="MobiDB-lite"/>
    </source>
</evidence>
<gene>
    <name evidence="5" type="ORF">SAMN05216586_101781</name>
</gene>
<feature type="region of interest" description="Disordered" evidence="2">
    <location>
        <begin position="52"/>
        <end position="83"/>
    </location>
</feature>
<keyword evidence="3" id="KW-0472">Membrane</keyword>
<dbReference type="SMART" id="SM00271">
    <property type="entry name" value="DnaJ"/>
    <property type="match status" value="1"/>
</dbReference>
<feature type="transmembrane region" description="Helical" evidence="3">
    <location>
        <begin position="306"/>
        <end position="324"/>
    </location>
</feature>
<protein>
    <recommendedName>
        <fullName evidence="4">J domain-containing protein</fullName>
    </recommendedName>
</protein>
<evidence type="ECO:0000259" key="4">
    <source>
        <dbReference type="PROSITE" id="PS50076"/>
    </source>
</evidence>
<dbReference type="Proteomes" id="UP000243518">
    <property type="component" value="Unassembled WGS sequence"/>
</dbReference>
<dbReference type="InterPro" id="IPR001623">
    <property type="entry name" value="DnaJ_domain"/>
</dbReference>
<dbReference type="AlphaFoldDB" id="A0AAQ1JNZ2"/>
<keyword evidence="3" id="KW-0812">Transmembrane</keyword>
<feature type="transmembrane region" description="Helical" evidence="3">
    <location>
        <begin position="251"/>
        <end position="270"/>
    </location>
</feature>
<dbReference type="InterPro" id="IPR036869">
    <property type="entry name" value="J_dom_sf"/>
</dbReference>
<feature type="domain" description="J" evidence="4">
    <location>
        <begin position="2"/>
        <end position="60"/>
    </location>
</feature>
<feature type="compositionally biased region" description="Low complexity" evidence="2">
    <location>
        <begin position="70"/>
        <end position="81"/>
    </location>
</feature>
<dbReference type="CDD" id="cd06257">
    <property type="entry name" value="DnaJ"/>
    <property type="match status" value="1"/>
</dbReference>